<proteinExistence type="predicted"/>
<dbReference type="PANTHER" id="PTHR21177:SF4">
    <property type="entry name" value="IP06524P"/>
    <property type="match status" value="1"/>
</dbReference>
<reference evidence="3" key="1">
    <citation type="submission" date="2022-01" db="EMBL/GenBank/DDBJ databases">
        <authorList>
            <person name="King R."/>
        </authorList>
    </citation>
    <scope>NUCLEOTIDE SEQUENCE</scope>
</reference>
<organism evidence="3 4">
    <name type="scientific">Chironomus riparius</name>
    <dbReference type="NCBI Taxonomy" id="315576"/>
    <lineage>
        <taxon>Eukaryota</taxon>
        <taxon>Metazoa</taxon>
        <taxon>Ecdysozoa</taxon>
        <taxon>Arthropoda</taxon>
        <taxon>Hexapoda</taxon>
        <taxon>Insecta</taxon>
        <taxon>Pterygota</taxon>
        <taxon>Neoptera</taxon>
        <taxon>Endopterygota</taxon>
        <taxon>Diptera</taxon>
        <taxon>Nematocera</taxon>
        <taxon>Chironomoidea</taxon>
        <taxon>Chironomidae</taxon>
        <taxon>Chironominae</taxon>
        <taxon>Chironomus</taxon>
    </lineage>
</organism>
<dbReference type="PANTHER" id="PTHR21177">
    <property type="entry name" value="IP06524P-RELATED"/>
    <property type="match status" value="1"/>
</dbReference>
<keyword evidence="1" id="KW-0732">Signal</keyword>
<dbReference type="OrthoDB" id="6338576at2759"/>
<evidence type="ECO:0000259" key="2">
    <source>
        <dbReference type="Pfam" id="PF16033"/>
    </source>
</evidence>
<dbReference type="InterPro" id="IPR031993">
    <property type="entry name" value="DUF4789"/>
</dbReference>
<accession>A0A9N9S466</accession>
<sequence length="197" mass="22219">MISLKILLSLFVLLNFIELFAANANKTQRTGIVFETEDTNKNRTATHNRKPVLDKGRCDTNSELLYPGDNDADWVCDCKPSFLFYPATQKCYPAYTKGPCPHGEILTLSHQSSVPKCEKNSCDFGKVRFQDSCSTLNGEEGCKEYQKIIGRKVHLVVDPTTLQLTCRDEDDQFKCANNCCIGSTRFYYGKCDNSGRQ</sequence>
<name>A0A9N9S466_9DIPT</name>
<dbReference type="EMBL" id="OU895879">
    <property type="protein sequence ID" value="CAG9807857.1"/>
    <property type="molecule type" value="Genomic_DNA"/>
</dbReference>
<gene>
    <name evidence="3" type="ORF">CHIRRI_LOCUS10703</name>
</gene>
<dbReference type="Pfam" id="PF16033">
    <property type="entry name" value="DUF4789"/>
    <property type="match status" value="1"/>
</dbReference>
<feature type="signal peptide" evidence="1">
    <location>
        <begin position="1"/>
        <end position="22"/>
    </location>
</feature>
<evidence type="ECO:0000256" key="1">
    <source>
        <dbReference type="SAM" id="SignalP"/>
    </source>
</evidence>
<feature type="chain" id="PRO_5040475464" description="DUF4789 domain-containing protein" evidence="1">
    <location>
        <begin position="23"/>
        <end position="197"/>
    </location>
</feature>
<keyword evidence="4" id="KW-1185">Reference proteome</keyword>
<evidence type="ECO:0000313" key="4">
    <source>
        <dbReference type="Proteomes" id="UP001153620"/>
    </source>
</evidence>
<dbReference type="Proteomes" id="UP001153620">
    <property type="component" value="Chromosome 3"/>
</dbReference>
<feature type="domain" description="DUF4789" evidence="2">
    <location>
        <begin position="58"/>
        <end position="144"/>
    </location>
</feature>
<reference evidence="3" key="2">
    <citation type="submission" date="2022-10" db="EMBL/GenBank/DDBJ databases">
        <authorList>
            <consortium name="ENA_rothamsted_submissions"/>
            <consortium name="culmorum"/>
            <person name="King R."/>
        </authorList>
    </citation>
    <scope>NUCLEOTIDE SEQUENCE</scope>
</reference>
<dbReference type="AlphaFoldDB" id="A0A9N9S466"/>
<protein>
    <recommendedName>
        <fullName evidence="2">DUF4789 domain-containing protein</fullName>
    </recommendedName>
</protein>
<evidence type="ECO:0000313" key="3">
    <source>
        <dbReference type="EMBL" id="CAG9807857.1"/>
    </source>
</evidence>